<gene>
    <name evidence="3" type="ORF">LUCI_0749</name>
</gene>
<dbReference type="GO" id="GO:0032259">
    <property type="term" value="P:methylation"/>
    <property type="evidence" value="ECO:0007669"/>
    <property type="project" value="UniProtKB-KW"/>
</dbReference>
<protein>
    <submittedName>
        <fullName evidence="3">Methyltransferase type 11</fullName>
    </submittedName>
</protein>
<dbReference type="OrthoDB" id="9772751at2"/>
<keyword evidence="1 3" id="KW-0808">Transferase</keyword>
<evidence type="ECO:0000313" key="3">
    <source>
        <dbReference type="EMBL" id="VBB05539.1"/>
    </source>
</evidence>
<dbReference type="PANTHER" id="PTHR44068:SF11">
    <property type="entry name" value="GERANYL DIPHOSPHATE 2-C-METHYLTRANSFERASE"/>
    <property type="match status" value="1"/>
</dbReference>
<dbReference type="PANTHER" id="PTHR44068">
    <property type="entry name" value="ZGC:194242"/>
    <property type="match status" value="1"/>
</dbReference>
<dbReference type="SUPFAM" id="SSF53335">
    <property type="entry name" value="S-adenosyl-L-methionine-dependent methyltransferases"/>
    <property type="match status" value="1"/>
</dbReference>
<reference evidence="3 4" key="1">
    <citation type="submission" date="2018-06" db="EMBL/GenBank/DDBJ databases">
        <authorList>
            <person name="Strepis N."/>
        </authorList>
    </citation>
    <scope>NUCLEOTIDE SEQUENCE [LARGE SCALE GENOMIC DNA]</scope>
    <source>
        <strain evidence="3">LUCI</strain>
    </source>
</reference>
<dbReference type="Pfam" id="PF08241">
    <property type="entry name" value="Methyltransf_11"/>
    <property type="match status" value="1"/>
</dbReference>
<dbReference type="InterPro" id="IPR029063">
    <property type="entry name" value="SAM-dependent_MTases_sf"/>
</dbReference>
<accession>A0A498R2Z0</accession>
<dbReference type="InterPro" id="IPR050447">
    <property type="entry name" value="Erg6_SMT_methyltransf"/>
</dbReference>
<evidence type="ECO:0000259" key="2">
    <source>
        <dbReference type="Pfam" id="PF08241"/>
    </source>
</evidence>
<sequence>MNDYKYEWDMSYINKDNFVFYPHEEIIRFVSKYIRKRVDLNNFKDVCNIENPKMLDVGCGIGRHIIYAADMGIEAFGIDLSENAIRKAREWAAKSGLVDSEKRIIQGDIRNLPWTEETFDFAISHGVLDSMTFSTAKEAVKEIARVLKEGGLFYCDIISGDDSSHFREYAGEELVKAPHECGTIQSYFNFTKINELIHGVFAVKESFLIRKENILTGQFTSRYHLVLKKM</sequence>
<evidence type="ECO:0000313" key="4">
    <source>
        <dbReference type="Proteomes" id="UP000277811"/>
    </source>
</evidence>
<dbReference type="GO" id="GO:0008757">
    <property type="term" value="F:S-adenosylmethionine-dependent methyltransferase activity"/>
    <property type="evidence" value="ECO:0007669"/>
    <property type="project" value="InterPro"/>
</dbReference>
<dbReference type="CDD" id="cd02440">
    <property type="entry name" value="AdoMet_MTases"/>
    <property type="match status" value="1"/>
</dbReference>
<dbReference type="AlphaFoldDB" id="A0A498R2Z0"/>
<dbReference type="Gene3D" id="3.40.50.150">
    <property type="entry name" value="Vaccinia Virus protein VP39"/>
    <property type="match status" value="1"/>
</dbReference>
<evidence type="ECO:0000256" key="1">
    <source>
        <dbReference type="ARBA" id="ARBA00022679"/>
    </source>
</evidence>
<dbReference type="InterPro" id="IPR013216">
    <property type="entry name" value="Methyltransf_11"/>
</dbReference>
<proteinExistence type="predicted"/>
<dbReference type="EMBL" id="UPPP01000056">
    <property type="protein sequence ID" value="VBB05539.1"/>
    <property type="molecule type" value="Genomic_DNA"/>
</dbReference>
<organism evidence="3 4">
    <name type="scientific">Lucifera butyrica</name>
    <dbReference type="NCBI Taxonomy" id="1351585"/>
    <lineage>
        <taxon>Bacteria</taxon>
        <taxon>Bacillati</taxon>
        <taxon>Bacillota</taxon>
        <taxon>Negativicutes</taxon>
        <taxon>Veillonellales</taxon>
        <taxon>Veillonellaceae</taxon>
        <taxon>Lucifera</taxon>
    </lineage>
</organism>
<dbReference type="RefSeq" id="WP_122626528.1">
    <property type="nucleotide sequence ID" value="NZ_UPPP01000056.1"/>
</dbReference>
<name>A0A498R2Z0_9FIRM</name>
<dbReference type="Proteomes" id="UP000277811">
    <property type="component" value="Unassembled WGS sequence"/>
</dbReference>
<keyword evidence="4" id="KW-1185">Reference proteome</keyword>
<feature type="domain" description="Methyltransferase type 11" evidence="2">
    <location>
        <begin position="55"/>
        <end position="155"/>
    </location>
</feature>
<keyword evidence="3" id="KW-0489">Methyltransferase</keyword>